<dbReference type="PANTHER" id="PTHR11576">
    <property type="entry name" value="ZONA PELLUCIDA SPERM-BINDING PROTEIN 3"/>
    <property type="match status" value="1"/>
</dbReference>
<evidence type="ECO:0000259" key="16">
    <source>
        <dbReference type="PROSITE" id="PS51034"/>
    </source>
</evidence>
<evidence type="ECO:0000256" key="14">
    <source>
        <dbReference type="RuleBase" id="RU367066"/>
    </source>
</evidence>
<sequence>MGFREAVLLGFVLLLSGENPCAATQNWSNMSTIETPTRIPQEHGTTSLQPAGDPGSNWTEHGAPLRSPVTYRLKVHQLRTPEAVTTTTPTPSTTTPPIEEQTHTSQSPQWWEADVLTSEQLEPEVTVQTLMIEERVPVPADTVVAHCGEGEVTVEVKRNFLGNGQLIRPIDLTLGGCPALDSPHHILRFQSELQDCSCTFRITEEALIYSFLLIYTPTPIGNTFILKTNPAKVVIECHYPRRLLVSSSAVRPTWKPFLSSMLSEQRLQFTLRLMTEDWQSPRPSNSYRLGEVMHIEAVALRGHHVPLRVYVDSCVATVGADPGSLPRYPFVSNHGCLSDAKLTGAKSYFMQRSQEDTLNFQLRAFRFNHEHKHSLYITCRLKATKVSAPIDSQNKACSFLPEANRWVASGGDNKVCGCCETSCSKGRKKRGLEADVGTLCYITLWDERLCVFGRLIYIYILFYIIVGATSSPSTALLCGGGVALATVLLVVMGAIIRSRSHKLTEHSVGT</sequence>
<keyword evidence="11 14" id="KW-0472">Membrane</keyword>
<evidence type="ECO:0000256" key="2">
    <source>
        <dbReference type="ARBA" id="ARBA00006735"/>
    </source>
</evidence>
<name>A0A8C2ZN79_CYCLU</name>
<dbReference type="Gene3D" id="2.60.40.3210">
    <property type="entry name" value="Zona pellucida, ZP-N domain"/>
    <property type="match status" value="1"/>
</dbReference>
<comment type="domain">
    <text evidence="14">The ZP domain is involved in the polymerization of the ZP proteins to form the zona pellucida.</text>
</comment>
<evidence type="ECO:0000256" key="13">
    <source>
        <dbReference type="ARBA" id="ARBA00023180"/>
    </source>
</evidence>
<dbReference type="AlphaFoldDB" id="A0A8C2ZN79"/>
<dbReference type="InterPro" id="IPR055355">
    <property type="entry name" value="ZP-C"/>
</dbReference>
<dbReference type="GO" id="GO:0035805">
    <property type="term" value="C:egg coat"/>
    <property type="evidence" value="ECO:0007669"/>
    <property type="project" value="UniProtKB-SubCell"/>
</dbReference>
<evidence type="ECO:0000313" key="18">
    <source>
        <dbReference type="Proteomes" id="UP000694565"/>
    </source>
</evidence>
<feature type="transmembrane region" description="Helical" evidence="14">
    <location>
        <begin position="449"/>
        <end position="468"/>
    </location>
</feature>
<evidence type="ECO:0000256" key="11">
    <source>
        <dbReference type="ARBA" id="ARBA00023136"/>
    </source>
</evidence>
<dbReference type="GO" id="GO:0035804">
    <property type="term" value="F:structural constituent of egg coat"/>
    <property type="evidence" value="ECO:0007669"/>
    <property type="project" value="UniProtKB-UniRule"/>
</dbReference>
<keyword evidence="7 14" id="KW-0165">Cleavage on pair of basic residues</keyword>
<dbReference type="PANTHER" id="PTHR11576:SF2">
    <property type="entry name" value="ZONA PELLUCIDA SPERM-BINDING PROTEIN 3"/>
    <property type="match status" value="1"/>
</dbReference>
<reference evidence="17" key="2">
    <citation type="submission" date="2025-09" db="UniProtKB">
        <authorList>
            <consortium name="Ensembl"/>
        </authorList>
    </citation>
    <scope>IDENTIFICATION</scope>
</reference>
<keyword evidence="10 14" id="KW-1133">Transmembrane helix</keyword>
<feature type="region of interest" description="Disordered" evidence="15">
    <location>
        <begin position="40"/>
        <end position="62"/>
    </location>
</feature>
<keyword evidence="12 14" id="KW-1015">Disulfide bond</keyword>
<keyword evidence="4 14" id="KW-1003">Cell membrane</keyword>
<protein>
    <recommendedName>
        <fullName evidence="3 14">Zona pellucida sperm-binding protein 3</fullName>
    </recommendedName>
</protein>
<dbReference type="GO" id="GO:2000344">
    <property type="term" value="P:positive regulation of acrosome reaction"/>
    <property type="evidence" value="ECO:0007669"/>
    <property type="project" value="UniProtKB-UniRule"/>
</dbReference>
<accession>A0A8C2ZN79</accession>
<feature type="domain" description="ZP" evidence="16">
    <location>
        <begin position="146"/>
        <end position="404"/>
    </location>
</feature>
<keyword evidence="5 14" id="KW-0964">Secreted</keyword>
<dbReference type="InterPro" id="IPR001507">
    <property type="entry name" value="ZP_dom"/>
</dbReference>
<dbReference type="Ensembl" id="ENSCLMT00005031566.1">
    <property type="protein sequence ID" value="ENSCLMP00005030218.1"/>
    <property type="gene ID" value="ENSCLMG00005014689.1"/>
</dbReference>
<evidence type="ECO:0000256" key="1">
    <source>
        <dbReference type="ARBA" id="ARBA00004498"/>
    </source>
</evidence>
<dbReference type="FunFam" id="2.60.40.4100:FF:000002">
    <property type="entry name" value="Zona pellucida sperm-binding protein 3"/>
    <property type="match status" value="1"/>
</dbReference>
<feature type="compositionally biased region" description="Low complexity" evidence="15">
    <location>
        <begin position="80"/>
        <end position="99"/>
    </location>
</feature>
<dbReference type="SMART" id="SM00241">
    <property type="entry name" value="ZP"/>
    <property type="match status" value="1"/>
</dbReference>
<evidence type="ECO:0000256" key="9">
    <source>
        <dbReference type="ARBA" id="ARBA00022729"/>
    </source>
</evidence>
<evidence type="ECO:0000256" key="12">
    <source>
        <dbReference type="ARBA" id="ARBA00023157"/>
    </source>
</evidence>
<comment type="similarity">
    <text evidence="2 14">Belongs to the ZP domain family. ZPC subfamily.</text>
</comment>
<feature type="region of interest" description="Disordered" evidence="15">
    <location>
        <begin position="80"/>
        <end position="108"/>
    </location>
</feature>
<dbReference type="PROSITE" id="PS51034">
    <property type="entry name" value="ZP_2"/>
    <property type="match status" value="1"/>
</dbReference>
<comment type="caution">
    <text evidence="14">Lacks conserved residue(s) required for the propagation of feature annotation.</text>
</comment>
<feature type="signal peptide" evidence="14">
    <location>
        <begin position="1"/>
        <end position="23"/>
    </location>
</feature>
<feature type="chain" id="PRO_5034972089" description="Zona pellucida sperm-binding protein 3" evidence="14">
    <location>
        <begin position="24"/>
        <end position="510"/>
    </location>
</feature>
<organism evidence="17 18">
    <name type="scientific">Cyclopterus lumpus</name>
    <name type="common">Lumpsucker</name>
    <dbReference type="NCBI Taxonomy" id="8103"/>
    <lineage>
        <taxon>Eukaryota</taxon>
        <taxon>Metazoa</taxon>
        <taxon>Chordata</taxon>
        <taxon>Craniata</taxon>
        <taxon>Vertebrata</taxon>
        <taxon>Euteleostomi</taxon>
        <taxon>Actinopterygii</taxon>
        <taxon>Neopterygii</taxon>
        <taxon>Teleostei</taxon>
        <taxon>Neoteleostei</taxon>
        <taxon>Acanthomorphata</taxon>
        <taxon>Eupercaria</taxon>
        <taxon>Perciformes</taxon>
        <taxon>Cottioidei</taxon>
        <taxon>Cottales</taxon>
        <taxon>Cyclopteridae</taxon>
        <taxon>Cyclopterus</taxon>
    </lineage>
</organism>
<evidence type="ECO:0000313" key="17">
    <source>
        <dbReference type="Ensembl" id="ENSCLMP00005030218.1"/>
    </source>
</evidence>
<dbReference type="Pfam" id="PF23344">
    <property type="entry name" value="ZP-N"/>
    <property type="match status" value="1"/>
</dbReference>
<keyword evidence="13" id="KW-0325">Glycoprotein</keyword>
<evidence type="ECO:0000256" key="8">
    <source>
        <dbReference type="ARBA" id="ARBA00022692"/>
    </source>
</evidence>
<dbReference type="GO" id="GO:0032190">
    <property type="term" value="F:acrosin binding"/>
    <property type="evidence" value="ECO:0007669"/>
    <property type="project" value="TreeGrafter"/>
</dbReference>
<evidence type="ECO:0000256" key="7">
    <source>
        <dbReference type="ARBA" id="ARBA00022685"/>
    </source>
</evidence>
<evidence type="ECO:0000256" key="15">
    <source>
        <dbReference type="SAM" id="MobiDB-lite"/>
    </source>
</evidence>
<reference evidence="17" key="1">
    <citation type="submission" date="2025-08" db="UniProtKB">
        <authorList>
            <consortium name="Ensembl"/>
        </authorList>
    </citation>
    <scope>IDENTIFICATION</scope>
</reference>
<dbReference type="InterPro" id="IPR042235">
    <property type="entry name" value="ZP-C_dom"/>
</dbReference>
<keyword evidence="6 14" id="KW-0272">Extracellular matrix</keyword>
<dbReference type="GO" id="GO:0035803">
    <property type="term" value="P:egg coat formation"/>
    <property type="evidence" value="ECO:0007669"/>
    <property type="project" value="UniProtKB-UniRule"/>
</dbReference>
<comment type="PTM">
    <text evidence="14">Proteolytically cleaved before the transmembrane segment to yield the secreted ectodomain incorporated in the zona pellucida.</text>
</comment>
<evidence type="ECO:0000256" key="3">
    <source>
        <dbReference type="ARBA" id="ARBA00017980"/>
    </source>
</evidence>
<comment type="subcellular location">
    <subcellularLocation>
        <location evidence="1">Secreted</location>
        <location evidence="1">Extracellular space</location>
        <location evidence="1">Extracellular matrix</location>
    </subcellularLocation>
    <subcellularLocation>
        <location evidence="14">Zona pellucida</location>
    </subcellularLocation>
    <subcellularLocation>
        <location evidence="14">Cell membrane</location>
        <topology evidence="14">Single-pass type I membrane protein</topology>
    </subcellularLocation>
</comment>
<feature type="transmembrane region" description="Helical" evidence="14">
    <location>
        <begin position="474"/>
        <end position="496"/>
    </location>
</feature>
<dbReference type="Proteomes" id="UP000694565">
    <property type="component" value="Unplaced"/>
</dbReference>
<dbReference type="FunFam" id="2.60.40.3210:FF:000001">
    <property type="entry name" value="Zona pellucida sperm-binding protein 3"/>
    <property type="match status" value="1"/>
</dbReference>
<evidence type="ECO:0000256" key="10">
    <source>
        <dbReference type="ARBA" id="ARBA00022989"/>
    </source>
</evidence>
<evidence type="ECO:0000256" key="6">
    <source>
        <dbReference type="ARBA" id="ARBA00022530"/>
    </source>
</evidence>
<dbReference type="GO" id="GO:0007339">
    <property type="term" value="P:binding of sperm to zona pellucida"/>
    <property type="evidence" value="ECO:0007669"/>
    <property type="project" value="UniProtKB-UniRule"/>
</dbReference>
<keyword evidence="18" id="KW-1185">Reference proteome</keyword>
<proteinExistence type="inferred from homology"/>
<keyword evidence="9 14" id="KW-0732">Signal</keyword>
<dbReference type="Pfam" id="PF00100">
    <property type="entry name" value="Zona_pellucida"/>
    <property type="match status" value="1"/>
</dbReference>
<evidence type="ECO:0000256" key="5">
    <source>
        <dbReference type="ARBA" id="ARBA00022525"/>
    </source>
</evidence>
<comment type="function">
    <text evidence="14">Component of the zona pellucida, an extracellular matrix surrounding oocytes which mediates sperm binding, induction of the acrosome reaction and prevents post-fertilization polyspermy. The zona pellucida is composed of 3 to 4 glycoproteins, ZP1, ZP2, ZP3, and ZP4. ZP3 is essential for sperm binding and zona matrix formation.</text>
</comment>
<keyword evidence="8 14" id="KW-0812">Transmembrane</keyword>
<dbReference type="Gene3D" id="2.60.40.4100">
    <property type="entry name" value="Zona pellucida, ZP-C domain"/>
    <property type="match status" value="1"/>
</dbReference>
<dbReference type="GeneTree" id="ENSGT01030000234567"/>
<dbReference type="GO" id="GO:0005886">
    <property type="term" value="C:plasma membrane"/>
    <property type="evidence" value="ECO:0007669"/>
    <property type="project" value="UniProtKB-SubCell"/>
</dbReference>
<evidence type="ECO:0000256" key="4">
    <source>
        <dbReference type="ARBA" id="ARBA00022475"/>
    </source>
</evidence>
<dbReference type="InterPro" id="IPR055356">
    <property type="entry name" value="ZP-N"/>
</dbReference>